<dbReference type="InterPro" id="IPR000582">
    <property type="entry name" value="Acyl-CoA-binding_protein"/>
</dbReference>
<dbReference type="Pfam" id="PF03062">
    <property type="entry name" value="MBOAT"/>
    <property type="match status" value="1"/>
</dbReference>
<evidence type="ECO:0000256" key="1">
    <source>
        <dbReference type="ARBA" id="ARBA00004477"/>
    </source>
</evidence>
<dbReference type="Proteomes" id="UP001165122">
    <property type="component" value="Unassembled WGS sequence"/>
</dbReference>
<comment type="similarity">
    <text evidence="3">Belongs to the membrane-bound acyltransferase family. Sterol o-acyltransferase subfamily.</text>
</comment>
<comment type="subcellular location">
    <subcellularLocation>
        <location evidence="1">Endoplasmic reticulum membrane</location>
        <topology evidence="1">Multi-pass membrane protein</topology>
    </subcellularLocation>
</comment>
<dbReference type="SUPFAM" id="SSF47027">
    <property type="entry name" value="Acyl-CoA binding protein"/>
    <property type="match status" value="1"/>
</dbReference>
<dbReference type="InterPro" id="IPR011993">
    <property type="entry name" value="PH-like_dom_sf"/>
</dbReference>
<evidence type="ECO:0000256" key="2">
    <source>
        <dbReference type="ARBA" id="ARBA00005189"/>
    </source>
</evidence>
<gene>
    <name evidence="15" type="ORF">TrLO_g12085</name>
</gene>
<evidence type="ECO:0000256" key="7">
    <source>
        <dbReference type="ARBA" id="ARBA00022824"/>
    </source>
</evidence>
<dbReference type="PANTHER" id="PTHR10408:SF7">
    <property type="entry name" value="DIACYLGLYCEROL O-ACYLTRANSFERASE 1"/>
    <property type="match status" value="1"/>
</dbReference>
<feature type="region of interest" description="Disordered" evidence="11">
    <location>
        <begin position="80"/>
        <end position="134"/>
    </location>
</feature>
<feature type="transmembrane region" description="Helical" evidence="12">
    <location>
        <begin position="422"/>
        <end position="442"/>
    </location>
</feature>
<feature type="transmembrane region" description="Helical" evidence="12">
    <location>
        <begin position="569"/>
        <end position="588"/>
    </location>
</feature>
<dbReference type="PANTHER" id="PTHR10408">
    <property type="entry name" value="STEROL O-ACYLTRANSFERASE"/>
    <property type="match status" value="1"/>
</dbReference>
<dbReference type="GO" id="GO:0019432">
    <property type="term" value="P:triglyceride biosynthetic process"/>
    <property type="evidence" value="ECO:0007669"/>
    <property type="project" value="TreeGrafter"/>
</dbReference>
<evidence type="ECO:0000259" key="14">
    <source>
        <dbReference type="PROSITE" id="PS51228"/>
    </source>
</evidence>
<keyword evidence="9 12" id="KW-0472">Membrane</keyword>
<dbReference type="InterPro" id="IPR014371">
    <property type="entry name" value="Oat_ACAT_DAG_ARE"/>
</dbReference>
<evidence type="ECO:0000256" key="9">
    <source>
        <dbReference type="ARBA" id="ARBA00023136"/>
    </source>
</evidence>
<dbReference type="InterPro" id="IPR001849">
    <property type="entry name" value="PH_domain"/>
</dbReference>
<dbReference type="GO" id="GO:0000062">
    <property type="term" value="F:fatty-acyl-CoA binding"/>
    <property type="evidence" value="ECO:0007669"/>
    <property type="project" value="InterPro"/>
</dbReference>
<evidence type="ECO:0000256" key="12">
    <source>
        <dbReference type="SAM" id="Phobius"/>
    </source>
</evidence>
<feature type="compositionally biased region" description="Low complexity" evidence="11">
    <location>
        <begin position="99"/>
        <end position="132"/>
    </location>
</feature>
<evidence type="ECO:0000256" key="10">
    <source>
        <dbReference type="ARBA" id="ARBA00023315"/>
    </source>
</evidence>
<evidence type="ECO:0000313" key="16">
    <source>
        <dbReference type="Proteomes" id="UP001165122"/>
    </source>
</evidence>
<dbReference type="Pfam" id="PF00169">
    <property type="entry name" value="PH"/>
    <property type="match status" value="1"/>
</dbReference>
<evidence type="ECO:0000313" key="15">
    <source>
        <dbReference type="EMBL" id="GMI15860.1"/>
    </source>
</evidence>
<comment type="caution">
    <text evidence="15">The sequence shown here is derived from an EMBL/GenBank/DDBJ whole genome shotgun (WGS) entry which is preliminary data.</text>
</comment>
<evidence type="ECO:0000256" key="11">
    <source>
        <dbReference type="SAM" id="MobiDB-lite"/>
    </source>
</evidence>
<dbReference type="InterPro" id="IPR014352">
    <property type="entry name" value="FERM/acyl-CoA-bd_prot_sf"/>
</dbReference>
<dbReference type="Pfam" id="PF00887">
    <property type="entry name" value="ACBP"/>
    <property type="match status" value="1"/>
</dbReference>
<sequence length="801" mass="89285">MSPTFEQAQEKAKSLEGLDNATKLRVYSTFKCTIGDPTSARPGWTDPVGRAKWDAWSERSQVLTDTETAKAAYVTLIQKLSGETPPVEPPTSTPPKPNTPTSSSSSVSTISTASTVSTPTTPSTPSTPSTPTNSAARIAELEKEVSSLKATLLQQQSTVKHPTAVSFRRNDLPTIHSLTPPTIVKSSYLSKWRDRSIGWSGSKWGLRYVTLTSDAHLKYSSSHTDPSPRATLSLRHCAVKDDGIKRAKGDDFYVFSIYRREESTGPAQEDDEENIVPLFRFSTTTRSEKDSWMSYITEGCASFTSPPQKEVPKGTLAPIYFGGQISPSMNLYAKVSEKPKAAHSKSKSLTGFQPSRPMHRNARVSFLSEGGGNQNYRGLLNLAAIILVVSNFRLIYDTMKKHGILITIPSKTEFLAAPLQDFPAHTGTLMLNVFVVLAFLIEKSLSQNRINEKIGLFLHLFNAHLALIIPGVIVWVFKPTPLSSAGLLMCGTILWMKLISYFHANSDYRTSGGLSAMANPLVSDLDKDEENKKYPENVTLRNLFYFWFAPTLTYQIAFPKSEHGIRPHYVLGLLVRMSISAALIVFLVKQTIFPTVDKLVGSIHEGKLDPIEAAESLVKLAIPNTYVWLLVFYFYFHLFMNLLAELLCFGDRVFYKDWWNCTEIGSYWRLWNLPVHMWMVRHLYMPSIRAHISPMFANLIVFLFSAVMHEYLISVPFHMVRLWSFFGMLGQIPLVYLTKYLDRRFKGSSIGNVIFWLTFCVLGQPVAILLYSIDYAQLQAVSVGGAGAGAIVANGVEGGEL</sequence>
<dbReference type="PROSITE" id="PS51228">
    <property type="entry name" value="ACB_2"/>
    <property type="match status" value="1"/>
</dbReference>
<dbReference type="SUPFAM" id="SSF50729">
    <property type="entry name" value="PH domain-like"/>
    <property type="match status" value="1"/>
</dbReference>
<dbReference type="GO" id="GO:0005789">
    <property type="term" value="C:endoplasmic reticulum membrane"/>
    <property type="evidence" value="ECO:0007669"/>
    <property type="project" value="UniProtKB-SubCell"/>
</dbReference>
<feature type="transmembrane region" description="Helical" evidence="12">
    <location>
        <begin position="626"/>
        <end position="649"/>
    </location>
</feature>
<evidence type="ECO:0000256" key="3">
    <source>
        <dbReference type="ARBA" id="ARBA00009010"/>
    </source>
</evidence>
<name>A0A9W7KYH0_9STRA</name>
<dbReference type="SMART" id="SM00233">
    <property type="entry name" value="PH"/>
    <property type="match status" value="1"/>
</dbReference>
<comment type="pathway">
    <text evidence="2">Lipid metabolism.</text>
</comment>
<feature type="transmembrane region" description="Helical" evidence="12">
    <location>
        <begin position="483"/>
        <end position="502"/>
    </location>
</feature>
<dbReference type="Gene3D" id="2.30.29.30">
    <property type="entry name" value="Pleckstrin-homology domain (PH domain)/Phosphotyrosine-binding domain (PTB)"/>
    <property type="match status" value="1"/>
</dbReference>
<dbReference type="PROSITE" id="PS50003">
    <property type="entry name" value="PH_DOMAIN"/>
    <property type="match status" value="1"/>
</dbReference>
<dbReference type="EMBL" id="BRXW01000239">
    <property type="protein sequence ID" value="GMI15860.1"/>
    <property type="molecule type" value="Genomic_DNA"/>
</dbReference>
<feature type="transmembrane region" description="Helical" evidence="12">
    <location>
        <begin position="753"/>
        <end position="773"/>
    </location>
</feature>
<dbReference type="InterPro" id="IPR035984">
    <property type="entry name" value="Acyl-CoA-binding_sf"/>
</dbReference>
<feature type="compositionally biased region" description="Pro residues" evidence="11">
    <location>
        <begin position="86"/>
        <end position="98"/>
    </location>
</feature>
<keyword evidence="16" id="KW-1185">Reference proteome</keyword>
<feature type="transmembrane region" description="Helical" evidence="12">
    <location>
        <begin position="720"/>
        <end position="741"/>
    </location>
</feature>
<keyword evidence="10" id="KW-0012">Acyltransferase</keyword>
<feature type="transmembrane region" description="Helical" evidence="12">
    <location>
        <begin position="454"/>
        <end position="477"/>
    </location>
</feature>
<feature type="domain" description="PH" evidence="13">
    <location>
        <begin position="182"/>
        <end position="301"/>
    </location>
</feature>
<keyword evidence="7" id="KW-0256">Endoplasmic reticulum</keyword>
<dbReference type="InterPro" id="IPR004299">
    <property type="entry name" value="MBOAT_fam"/>
</dbReference>
<evidence type="ECO:0000256" key="5">
    <source>
        <dbReference type="ARBA" id="ARBA00022679"/>
    </source>
</evidence>
<dbReference type="Gene3D" id="1.20.80.10">
    <property type="match status" value="1"/>
</dbReference>
<dbReference type="EC" id="2.3.1.20" evidence="4"/>
<accession>A0A9W7KYH0</accession>
<reference evidence="16" key="1">
    <citation type="journal article" date="2023" name="Commun. Biol.">
        <title>Genome analysis of Parmales, the sister group of diatoms, reveals the evolutionary specialization of diatoms from phago-mixotrophs to photoautotrophs.</title>
        <authorList>
            <person name="Ban H."/>
            <person name="Sato S."/>
            <person name="Yoshikawa S."/>
            <person name="Yamada K."/>
            <person name="Nakamura Y."/>
            <person name="Ichinomiya M."/>
            <person name="Sato N."/>
            <person name="Blanc-Mathieu R."/>
            <person name="Endo H."/>
            <person name="Kuwata A."/>
            <person name="Ogata H."/>
        </authorList>
    </citation>
    <scope>NUCLEOTIDE SEQUENCE [LARGE SCALE GENOMIC DNA]</scope>
    <source>
        <strain evidence="16">NIES 3700</strain>
    </source>
</reference>
<evidence type="ECO:0000259" key="13">
    <source>
        <dbReference type="PROSITE" id="PS50003"/>
    </source>
</evidence>
<dbReference type="GO" id="GO:0004144">
    <property type="term" value="F:diacylglycerol O-acyltransferase activity"/>
    <property type="evidence" value="ECO:0007669"/>
    <property type="project" value="UniProtKB-EC"/>
</dbReference>
<dbReference type="AlphaFoldDB" id="A0A9W7KYH0"/>
<protein>
    <recommendedName>
        <fullName evidence="4">diacylglycerol O-acyltransferase</fullName>
        <ecNumber evidence="4">2.3.1.20</ecNumber>
    </recommendedName>
</protein>
<evidence type="ECO:0000256" key="8">
    <source>
        <dbReference type="ARBA" id="ARBA00022989"/>
    </source>
</evidence>
<keyword evidence="8 12" id="KW-1133">Transmembrane helix</keyword>
<keyword evidence="6 12" id="KW-0812">Transmembrane</keyword>
<organism evidence="15 16">
    <name type="scientific">Triparma laevis f. longispina</name>
    <dbReference type="NCBI Taxonomy" id="1714387"/>
    <lineage>
        <taxon>Eukaryota</taxon>
        <taxon>Sar</taxon>
        <taxon>Stramenopiles</taxon>
        <taxon>Ochrophyta</taxon>
        <taxon>Bolidophyceae</taxon>
        <taxon>Parmales</taxon>
        <taxon>Triparmaceae</taxon>
        <taxon>Triparma</taxon>
    </lineage>
</organism>
<dbReference type="OrthoDB" id="10039049at2759"/>
<proteinExistence type="inferred from homology"/>
<feature type="domain" description="ACB" evidence="14">
    <location>
        <begin position="1"/>
        <end position="86"/>
    </location>
</feature>
<evidence type="ECO:0000256" key="4">
    <source>
        <dbReference type="ARBA" id="ARBA00013244"/>
    </source>
</evidence>
<evidence type="ECO:0000256" key="6">
    <source>
        <dbReference type="ARBA" id="ARBA00022692"/>
    </source>
</evidence>
<keyword evidence="5" id="KW-0808">Transferase</keyword>
<feature type="transmembrane region" description="Helical" evidence="12">
    <location>
        <begin position="688"/>
        <end position="708"/>
    </location>
</feature>